<accession>A0ABR6W2F7</accession>
<dbReference type="NCBIfam" id="NF038117">
    <property type="entry name" value="choice_anch_I"/>
    <property type="match status" value="1"/>
</dbReference>
<reference evidence="2 3" key="1">
    <citation type="submission" date="2019-06" db="EMBL/GenBank/DDBJ databases">
        <title>Spirosoma utsteinense sp. nov. isolated from Antarctic ice-free soils.</title>
        <authorList>
            <person name="Tahon G."/>
        </authorList>
    </citation>
    <scope>NUCLEOTIDE SEQUENCE [LARGE SCALE GENOMIC DNA]</scope>
    <source>
        <strain evidence="2 3">LMG 31447</strain>
    </source>
</reference>
<feature type="domain" description="Choice-of-anchor I" evidence="1">
    <location>
        <begin position="48"/>
        <end position="496"/>
    </location>
</feature>
<dbReference type="EMBL" id="VFIA01000006">
    <property type="protein sequence ID" value="MBC3790760.1"/>
    <property type="molecule type" value="Genomic_DNA"/>
</dbReference>
<dbReference type="Proteomes" id="UP000700732">
    <property type="component" value="Unassembled WGS sequence"/>
</dbReference>
<dbReference type="InterPro" id="IPR011044">
    <property type="entry name" value="Quino_amine_DH_bsu"/>
</dbReference>
<evidence type="ECO:0000313" key="3">
    <source>
        <dbReference type="Proteomes" id="UP000700732"/>
    </source>
</evidence>
<dbReference type="PANTHER" id="PTHR46928:SF1">
    <property type="entry name" value="MESENCHYME-SPECIFIC CELL SURFACE GLYCOPROTEIN"/>
    <property type="match status" value="1"/>
</dbReference>
<protein>
    <submittedName>
        <fullName evidence="2">WD40 repeat protein</fullName>
    </submittedName>
</protein>
<dbReference type="Gene3D" id="2.130.10.10">
    <property type="entry name" value="YVTN repeat-like/Quinoprotein amine dehydrogenase"/>
    <property type="match status" value="1"/>
</dbReference>
<proteinExistence type="predicted"/>
<keyword evidence="3" id="KW-1185">Reference proteome</keyword>
<evidence type="ECO:0000259" key="1">
    <source>
        <dbReference type="Pfam" id="PF22494"/>
    </source>
</evidence>
<dbReference type="InterPro" id="IPR055188">
    <property type="entry name" value="Choice_anch_I"/>
</dbReference>
<dbReference type="SUPFAM" id="SSF50969">
    <property type="entry name" value="YVTN repeat-like/Quinoprotein amine dehydrogenase"/>
    <property type="match status" value="1"/>
</dbReference>
<dbReference type="PANTHER" id="PTHR46928">
    <property type="entry name" value="MESENCHYME-SPECIFIC CELL SURFACE GLYCOPROTEIN"/>
    <property type="match status" value="1"/>
</dbReference>
<dbReference type="InterPro" id="IPR052956">
    <property type="entry name" value="Mesenchyme-surface_protein"/>
</dbReference>
<name>A0ABR6W2F7_9BACT</name>
<evidence type="ECO:0000313" key="2">
    <source>
        <dbReference type="EMBL" id="MBC3790760.1"/>
    </source>
</evidence>
<sequence>MLHLRGLLVTIGIPLLLNACITDHRDPALQQENPATFREIANVDLGGVASAEIAAYDPISKRVFVVNNESAAKVDVLDLTAYPAVTRLAPINVSALGGVANSVAVSGGKLAIALEATNKQANGSVLVFNTSTLALIQQVTVGALPDMVTFSPDGTYIMTANEGEPNATYTTDPIGSVSIINTTDGYSVRTLSFESFTASLPQLAAGGFRVYGPNASLAQDIEPEYVTMSPDSKKAWVTLQENNGIAEVDLVAGVIVRIYPLGTKDYSLPQHAIDPSDRDSKISLAPWPVKSFYLPDAIAHFTAAGGGYLITANEGDAREYTAFDEQVRVGSLTLDPAKFPNAASLKQTASLGRLRVTRTAGNTNGVYETLYGFGGRGFSIYSAATGERVYDSDKSLEERVIAANLYDDDRSDDKGVEAEGVTVGLINGKPIAFVGMERADAVAVYDVSDPKSPRFLQLFKTGDAPEGVLFVSAQHSPNGRSLLIVSSEEDGTVRMYQPDTL</sequence>
<dbReference type="RefSeq" id="WP_186736584.1">
    <property type="nucleotide sequence ID" value="NZ_VFIA01000006.1"/>
</dbReference>
<organism evidence="2 3">
    <name type="scientific">Spirosoma utsteinense</name>
    <dbReference type="NCBI Taxonomy" id="2585773"/>
    <lineage>
        <taxon>Bacteria</taxon>
        <taxon>Pseudomonadati</taxon>
        <taxon>Bacteroidota</taxon>
        <taxon>Cytophagia</taxon>
        <taxon>Cytophagales</taxon>
        <taxon>Cytophagaceae</taxon>
        <taxon>Spirosoma</taxon>
    </lineage>
</organism>
<comment type="caution">
    <text evidence="2">The sequence shown here is derived from an EMBL/GenBank/DDBJ whole genome shotgun (WGS) entry which is preliminary data.</text>
</comment>
<dbReference type="InterPro" id="IPR015943">
    <property type="entry name" value="WD40/YVTN_repeat-like_dom_sf"/>
</dbReference>
<dbReference type="Pfam" id="PF22494">
    <property type="entry name" value="choice_anch_I"/>
    <property type="match status" value="1"/>
</dbReference>
<gene>
    <name evidence="2" type="ORF">FH603_1251</name>
</gene>